<sequence length="378" mass="43861">MKVFTYLKYFKTNQFLKFNASISLFKYPSLSYNIIIKKSHNERNYENNKDKFNLFTKNLKNTLLCGTLVFSIKEFFENDCIKLDDDPLKDLVKQSWLHAKWNSYEKAIGYLHKALELAYKQKNDLIMTRIYLEMADIFVLSKNDAEDLYKLVLQRLTNIHNISNFHPSYITTSIKLASVLAEKGNIRDADIGFKHCILTQKNNVLKIEKDLNNEINNEVLTAKALYGYALNAYAQFLIKYGGEKLISEAQMYIDNAIDQSNIVFGKNSTSTLHLINNFCALCIMNNYFEIAKEYLEKAIKSIEENLGNEEILVGMYCNYAEALYHLGNIEESLTFANKGLLLSEKCSKEINVFTANYTDSLKKTIKNENIKEKKWFLF</sequence>
<dbReference type="AlphaFoldDB" id="A0A090KPQ3"/>
<reference evidence="8" key="2">
    <citation type="submission" date="2014-09" db="EMBL/GenBank/DDBJ databases">
        <authorList>
            <person name="Martin A.A."/>
        </authorList>
    </citation>
    <scope>NUCLEOTIDE SEQUENCE</scope>
    <source>
        <strain evidence="8">ED321</strain>
    </source>
</reference>
<dbReference type="Proteomes" id="UP000035682">
    <property type="component" value="Unplaced"/>
</dbReference>
<comment type="subcellular location">
    <subcellularLocation>
        <location evidence="1">Mitochondrion</location>
    </subcellularLocation>
</comment>
<keyword evidence="6" id="KW-0496">Mitochondrion</keyword>
<organism evidence="7">
    <name type="scientific">Strongyloides ratti</name>
    <name type="common">Parasitic roundworm</name>
    <dbReference type="NCBI Taxonomy" id="34506"/>
    <lineage>
        <taxon>Eukaryota</taxon>
        <taxon>Metazoa</taxon>
        <taxon>Ecdysozoa</taxon>
        <taxon>Nematoda</taxon>
        <taxon>Chromadorea</taxon>
        <taxon>Rhabditida</taxon>
        <taxon>Tylenchina</taxon>
        <taxon>Panagrolaimomorpha</taxon>
        <taxon>Strongyloidoidea</taxon>
        <taxon>Strongyloididae</taxon>
        <taxon>Strongyloides</taxon>
    </lineage>
</organism>
<dbReference type="InterPro" id="IPR040395">
    <property type="entry name" value="TTC19"/>
</dbReference>
<dbReference type="OrthoDB" id="5986190at2759"/>
<dbReference type="GO" id="GO:0034551">
    <property type="term" value="P:mitochondrial respiratory chain complex III assembly"/>
    <property type="evidence" value="ECO:0007669"/>
    <property type="project" value="InterPro"/>
</dbReference>
<dbReference type="CTD" id="36384167"/>
<dbReference type="WBParaSite" id="SRAE_X000110800.1">
    <property type="protein sequence ID" value="SRAE_X000110800.1"/>
    <property type="gene ID" value="WBGene00266673"/>
</dbReference>
<dbReference type="PANTHER" id="PTHR13143">
    <property type="entry name" value="TETRATRICOPEPTIDE REPEAT PROTEIN 19"/>
    <property type="match status" value="1"/>
</dbReference>
<dbReference type="WormBase" id="SRAE_X000110800">
    <property type="protein sequence ID" value="SRP11262"/>
    <property type="gene ID" value="WBGene00266673"/>
</dbReference>
<proteinExistence type="inferred from homology"/>
<dbReference type="OMA" id="ANTYYEM"/>
<dbReference type="GeneID" id="36384167"/>
<dbReference type="EMBL" id="LN609396">
    <property type="protein sequence ID" value="CEF59359.1"/>
    <property type="molecule type" value="Genomic_DNA"/>
</dbReference>
<evidence type="ECO:0000313" key="10">
    <source>
        <dbReference type="WormBase" id="SRAE_X000110800"/>
    </source>
</evidence>
<evidence type="ECO:0000256" key="4">
    <source>
        <dbReference type="ARBA" id="ARBA00022803"/>
    </source>
</evidence>
<evidence type="ECO:0000313" key="7">
    <source>
        <dbReference type="EMBL" id="CEF59359.1"/>
    </source>
</evidence>
<evidence type="ECO:0000256" key="6">
    <source>
        <dbReference type="ARBA" id="ARBA00023128"/>
    </source>
</evidence>
<evidence type="ECO:0000313" key="8">
    <source>
        <dbReference type="Proteomes" id="UP000035682"/>
    </source>
</evidence>
<name>A0A090KPQ3_STRRB</name>
<accession>A0A090KPQ3</accession>
<protein>
    <submittedName>
        <fullName evidence="7 9">Tetratricopeptide-like helical domain and Tetratricopeptide repeat-containing protein</fullName>
    </submittedName>
</protein>
<dbReference type="GO" id="GO:0005743">
    <property type="term" value="C:mitochondrial inner membrane"/>
    <property type="evidence" value="ECO:0007669"/>
    <property type="project" value="TreeGrafter"/>
</dbReference>
<dbReference type="PANTHER" id="PTHR13143:SF6">
    <property type="entry name" value="TETRATRICOPEPTIDE REPEAT PROTEIN 19, MITOCHONDRIAL"/>
    <property type="match status" value="1"/>
</dbReference>
<dbReference type="SUPFAM" id="SSF48452">
    <property type="entry name" value="TPR-like"/>
    <property type="match status" value="2"/>
</dbReference>
<evidence type="ECO:0000313" key="9">
    <source>
        <dbReference type="WBParaSite" id="SRAE_X000110800.1"/>
    </source>
</evidence>
<reference evidence="7" key="1">
    <citation type="submission" date="2014-09" db="EMBL/GenBank/DDBJ databases">
        <authorList>
            <person name="Aslett A.Martin."/>
        </authorList>
    </citation>
    <scope>NUCLEOTIDE SEQUENCE</scope>
    <source>
        <strain evidence="7">ED321 Heterogonic</strain>
    </source>
</reference>
<reference evidence="9" key="3">
    <citation type="submission" date="2020-12" db="UniProtKB">
        <authorList>
            <consortium name="WormBaseParasite"/>
        </authorList>
    </citation>
    <scope>IDENTIFICATION</scope>
</reference>
<evidence type="ECO:0000256" key="5">
    <source>
        <dbReference type="ARBA" id="ARBA00022946"/>
    </source>
</evidence>
<dbReference type="Gene3D" id="1.25.40.10">
    <property type="entry name" value="Tetratricopeptide repeat domain"/>
    <property type="match status" value="2"/>
</dbReference>
<keyword evidence="3" id="KW-0677">Repeat</keyword>
<dbReference type="Pfam" id="PF13181">
    <property type="entry name" value="TPR_8"/>
    <property type="match status" value="1"/>
</dbReference>
<dbReference type="InterPro" id="IPR011990">
    <property type="entry name" value="TPR-like_helical_dom_sf"/>
</dbReference>
<keyword evidence="4" id="KW-0802">TPR repeat</keyword>
<dbReference type="InterPro" id="IPR019734">
    <property type="entry name" value="TPR_rpt"/>
</dbReference>
<keyword evidence="5" id="KW-0809">Transit peptide</keyword>
<keyword evidence="8" id="KW-1185">Reference proteome</keyword>
<evidence type="ECO:0000256" key="2">
    <source>
        <dbReference type="ARBA" id="ARBA00008219"/>
    </source>
</evidence>
<comment type="similarity">
    <text evidence="2">Belongs to the TTC19 family.</text>
</comment>
<dbReference type="RefSeq" id="XP_024498570.1">
    <property type="nucleotide sequence ID" value="XM_024643695.1"/>
</dbReference>
<evidence type="ECO:0000256" key="1">
    <source>
        <dbReference type="ARBA" id="ARBA00004173"/>
    </source>
</evidence>
<gene>
    <name evidence="7 9 10" type="ORF">SRAE_X000110800</name>
</gene>
<evidence type="ECO:0000256" key="3">
    <source>
        <dbReference type="ARBA" id="ARBA00022737"/>
    </source>
</evidence>